<protein>
    <submittedName>
        <fullName evidence="1">Uncharacterized protein</fullName>
    </submittedName>
</protein>
<evidence type="ECO:0000313" key="2">
    <source>
        <dbReference type="Proteomes" id="UP000515561"/>
    </source>
</evidence>
<sequence length="43" mass="5004">MHIKYDEAAMVCKVFLWGSIEYINEMLSIIILLNKEDSDEVKA</sequence>
<name>A0A6S6QTN5_9FIRM</name>
<dbReference type="Proteomes" id="UP000515561">
    <property type="component" value="Chromosome"/>
</dbReference>
<dbReference type="EMBL" id="AP023367">
    <property type="protein sequence ID" value="BCJ94663.1"/>
    <property type="molecule type" value="Genomic_DNA"/>
</dbReference>
<evidence type="ECO:0000313" key="1">
    <source>
        <dbReference type="EMBL" id="BCJ94663.1"/>
    </source>
</evidence>
<gene>
    <name evidence="1" type="ORF">acsn021_22320</name>
</gene>
<organism evidence="1 2">
    <name type="scientific">Anaerocolumna cellulosilytica</name>
    <dbReference type="NCBI Taxonomy" id="433286"/>
    <lineage>
        <taxon>Bacteria</taxon>
        <taxon>Bacillati</taxon>
        <taxon>Bacillota</taxon>
        <taxon>Clostridia</taxon>
        <taxon>Lachnospirales</taxon>
        <taxon>Lachnospiraceae</taxon>
        <taxon>Anaerocolumna</taxon>
    </lineage>
</organism>
<dbReference type="KEGG" id="acel:acsn021_22320"/>
<keyword evidence="2" id="KW-1185">Reference proteome</keyword>
<dbReference type="AlphaFoldDB" id="A0A6S6QTN5"/>
<proteinExistence type="predicted"/>
<accession>A0A6S6QTN5</accession>
<reference evidence="1 2" key="1">
    <citation type="journal article" date="2016" name="Int. J. Syst. Evol. Microbiol.">
        <title>Descriptions of Anaerotaenia torta gen. nov., sp. nov. and Anaerocolumna cellulosilytica gen. nov., sp. nov. isolated from a methanogenic reactor of cattle waste.</title>
        <authorList>
            <person name="Uek A."/>
            <person name="Ohtaki Y."/>
            <person name="Kaku N."/>
            <person name="Ueki K."/>
        </authorList>
    </citation>
    <scope>NUCLEOTIDE SEQUENCE [LARGE SCALE GENOMIC DNA]</scope>
    <source>
        <strain evidence="1 2">SN021</strain>
    </source>
</reference>